<sequence length="66" mass="7600">MAFFGKTDQATKHSKPLQLPQINNEKVLKKFERTLVGRVLNLEISESRVKAMLAFLPTVWRCEGRV</sequence>
<accession>A0A565CRM5</accession>
<gene>
    <name evidence="1" type="ORF">ANE_LOCUS26711</name>
</gene>
<dbReference type="AlphaFoldDB" id="A0A565CRM5"/>
<protein>
    <submittedName>
        <fullName evidence="1">Uncharacterized protein</fullName>
    </submittedName>
</protein>
<keyword evidence="2" id="KW-1185">Reference proteome</keyword>
<name>A0A565CRM5_9BRAS</name>
<evidence type="ECO:0000313" key="2">
    <source>
        <dbReference type="Proteomes" id="UP000489600"/>
    </source>
</evidence>
<proteinExistence type="predicted"/>
<comment type="caution">
    <text evidence="1">The sequence shown here is derived from an EMBL/GenBank/DDBJ whole genome shotgun (WGS) entry which is preliminary data.</text>
</comment>
<dbReference type="EMBL" id="CABITT030000008">
    <property type="protein sequence ID" value="VVB16267.1"/>
    <property type="molecule type" value="Genomic_DNA"/>
</dbReference>
<organism evidence="1 2">
    <name type="scientific">Arabis nemorensis</name>
    <dbReference type="NCBI Taxonomy" id="586526"/>
    <lineage>
        <taxon>Eukaryota</taxon>
        <taxon>Viridiplantae</taxon>
        <taxon>Streptophyta</taxon>
        <taxon>Embryophyta</taxon>
        <taxon>Tracheophyta</taxon>
        <taxon>Spermatophyta</taxon>
        <taxon>Magnoliopsida</taxon>
        <taxon>eudicotyledons</taxon>
        <taxon>Gunneridae</taxon>
        <taxon>Pentapetalae</taxon>
        <taxon>rosids</taxon>
        <taxon>malvids</taxon>
        <taxon>Brassicales</taxon>
        <taxon>Brassicaceae</taxon>
        <taxon>Arabideae</taxon>
        <taxon>Arabis</taxon>
    </lineage>
</organism>
<reference evidence="1" key="1">
    <citation type="submission" date="2019-07" db="EMBL/GenBank/DDBJ databases">
        <authorList>
            <person name="Dittberner H."/>
        </authorList>
    </citation>
    <scope>NUCLEOTIDE SEQUENCE [LARGE SCALE GENOMIC DNA]</scope>
</reference>
<dbReference type="Proteomes" id="UP000489600">
    <property type="component" value="Unassembled WGS sequence"/>
</dbReference>
<evidence type="ECO:0000313" key="1">
    <source>
        <dbReference type="EMBL" id="VVB16267.1"/>
    </source>
</evidence>